<dbReference type="InterPro" id="IPR008780">
    <property type="entry name" value="Plasmodium_Vir"/>
</dbReference>
<feature type="transmembrane region" description="Helical" evidence="1">
    <location>
        <begin position="261"/>
        <end position="287"/>
    </location>
</feature>
<evidence type="ECO:0000313" key="2">
    <source>
        <dbReference type="EMBL" id="KMZ92324.1"/>
    </source>
</evidence>
<protein>
    <submittedName>
        <fullName evidence="2">Variable surface protein Vir14</fullName>
    </submittedName>
</protein>
<name>A0A0J9TB93_PLAVI</name>
<evidence type="ECO:0000313" key="3">
    <source>
        <dbReference type="Proteomes" id="UP000053776"/>
    </source>
</evidence>
<sequence length="349" mass="40904">MNIFHFSFILKDSKYENVPSQIFYKELNAELKDRVNTQWEKLKDLIEEQPLLKDVCDKLEKNFKSLNANPQSEMLKEDPLFYNIIDSVHSVWRDINESLPDKTHICKPDSTLMDMPVLKEFKHLFDFIENFAFFKAEAFKDTPKACTKYFKYLERSVQIYYAREIFCTNPESNMCNRYIDNYKSYNPKNVREELNVSKLIMGLVWYQCYRDVVSLFRAVKKQPYRLEVKFRTVQGDVGTTVVVPDAIKEFFRAVYSVLKHIYGIVYFLIFLPVLFILGPYVFFLLIYKFTPLGRQMLRARALLKKKLKTNISYEDIILLNGSSESIFSGSSSDSSYIVGYQASSQSSSG</sequence>
<keyword evidence="1" id="KW-0472">Membrane</keyword>
<dbReference type="OrthoDB" id="10482893at2759"/>
<accession>A0A0J9TB93</accession>
<organism evidence="2 3">
    <name type="scientific">Plasmodium vivax Mauritania I</name>
    <dbReference type="NCBI Taxonomy" id="1035515"/>
    <lineage>
        <taxon>Eukaryota</taxon>
        <taxon>Sar</taxon>
        <taxon>Alveolata</taxon>
        <taxon>Apicomplexa</taxon>
        <taxon>Aconoidasida</taxon>
        <taxon>Haemosporida</taxon>
        <taxon>Plasmodiidae</taxon>
        <taxon>Plasmodium</taxon>
        <taxon>Plasmodium (Plasmodium)</taxon>
    </lineage>
</organism>
<proteinExistence type="predicted"/>
<evidence type="ECO:0000256" key="1">
    <source>
        <dbReference type="SAM" id="Phobius"/>
    </source>
</evidence>
<dbReference type="EMBL" id="KQ235069">
    <property type="protein sequence ID" value="KMZ92324.1"/>
    <property type="molecule type" value="Genomic_DNA"/>
</dbReference>
<reference evidence="2 3" key="1">
    <citation type="submission" date="2011-08" db="EMBL/GenBank/DDBJ databases">
        <title>The Genome Sequence of Plasmodium vivax Mauritania I.</title>
        <authorList>
            <consortium name="The Broad Institute Genome Sequencing Platform"/>
            <consortium name="The Broad Institute Genome Sequencing Center for Infectious Disease"/>
            <person name="Neafsey D."/>
            <person name="Carlton J."/>
            <person name="Barnwell J."/>
            <person name="Collins W."/>
            <person name="Escalante A."/>
            <person name="Mullikin J."/>
            <person name="Saul A."/>
            <person name="Guigo R."/>
            <person name="Camara F."/>
            <person name="Young S.K."/>
            <person name="Zeng Q."/>
            <person name="Gargeya S."/>
            <person name="Fitzgerald M."/>
            <person name="Haas B."/>
            <person name="Abouelleil A."/>
            <person name="Alvarado L."/>
            <person name="Arachchi H.M."/>
            <person name="Berlin A."/>
            <person name="Brown A."/>
            <person name="Chapman S.B."/>
            <person name="Chen Z."/>
            <person name="Dunbar C."/>
            <person name="Freedman E."/>
            <person name="Gearin G."/>
            <person name="Gellesch M."/>
            <person name="Goldberg J."/>
            <person name="Griggs A."/>
            <person name="Gujja S."/>
            <person name="Heiman D."/>
            <person name="Howarth C."/>
            <person name="Larson L."/>
            <person name="Lui A."/>
            <person name="MacDonald P.J.P."/>
            <person name="Montmayeur A."/>
            <person name="Murphy C."/>
            <person name="Neiman D."/>
            <person name="Pearson M."/>
            <person name="Priest M."/>
            <person name="Roberts A."/>
            <person name="Saif S."/>
            <person name="Shea T."/>
            <person name="Shenoy N."/>
            <person name="Sisk P."/>
            <person name="Stolte C."/>
            <person name="Sykes S."/>
            <person name="Wortman J."/>
            <person name="Nusbaum C."/>
            <person name="Birren B."/>
        </authorList>
    </citation>
    <scope>NUCLEOTIDE SEQUENCE [LARGE SCALE GENOMIC DNA]</scope>
    <source>
        <strain evidence="2 3">Mauritania I</strain>
    </source>
</reference>
<dbReference type="AlphaFoldDB" id="A0A0J9TB93"/>
<keyword evidence="1" id="KW-1133">Transmembrane helix</keyword>
<dbReference type="Pfam" id="PF05795">
    <property type="entry name" value="Plasmodium_Vir"/>
    <property type="match status" value="1"/>
</dbReference>
<gene>
    <name evidence="2" type="ORF">PVMG_03679</name>
</gene>
<keyword evidence="1" id="KW-0812">Transmembrane</keyword>
<dbReference type="Proteomes" id="UP000053776">
    <property type="component" value="Unassembled WGS sequence"/>
</dbReference>